<keyword evidence="2" id="KW-0472">Membrane</keyword>
<reference evidence="3 4" key="1">
    <citation type="journal article" date="2016" name="Nat. Commun.">
        <title>Thousands of microbial genomes shed light on interconnected biogeochemical processes in an aquifer system.</title>
        <authorList>
            <person name="Anantharaman K."/>
            <person name="Brown C.T."/>
            <person name="Hug L.A."/>
            <person name="Sharon I."/>
            <person name="Castelle C.J."/>
            <person name="Probst A.J."/>
            <person name="Thomas B.C."/>
            <person name="Singh A."/>
            <person name="Wilkins M.J."/>
            <person name="Karaoz U."/>
            <person name="Brodie E.L."/>
            <person name="Williams K.H."/>
            <person name="Hubbard S.S."/>
            <person name="Banfield J.F."/>
        </authorList>
    </citation>
    <scope>NUCLEOTIDE SEQUENCE [LARGE SCALE GENOMIC DNA]</scope>
</reference>
<keyword evidence="2" id="KW-0812">Transmembrane</keyword>
<dbReference type="AlphaFoldDB" id="A0A1F5PXZ7"/>
<protein>
    <submittedName>
        <fullName evidence="3">Uncharacterized protein</fullName>
    </submittedName>
</protein>
<feature type="compositionally biased region" description="Basic and acidic residues" evidence="1">
    <location>
        <begin position="83"/>
        <end position="96"/>
    </location>
</feature>
<sequence>MATCKVPFCLGISNTYQTEPVSLVLEPNNSYTRAKRRTTKQESANMDFNLGIGLLMIVAAVVVFLILSRRKNNTVSSVAAEPPRSRRPEAREEAKKNLRTIVEAAKHKPDGPTPPDPPVVF</sequence>
<evidence type="ECO:0000313" key="3">
    <source>
        <dbReference type="EMBL" id="OGE94811.1"/>
    </source>
</evidence>
<evidence type="ECO:0000313" key="4">
    <source>
        <dbReference type="Proteomes" id="UP000177281"/>
    </source>
</evidence>
<feature type="region of interest" description="Disordered" evidence="1">
    <location>
        <begin position="102"/>
        <end position="121"/>
    </location>
</feature>
<proteinExistence type="predicted"/>
<gene>
    <name evidence="3" type="ORF">A3B10_03395</name>
</gene>
<dbReference type="EMBL" id="MFFB01000007">
    <property type="protein sequence ID" value="OGE94811.1"/>
    <property type="molecule type" value="Genomic_DNA"/>
</dbReference>
<feature type="transmembrane region" description="Helical" evidence="2">
    <location>
        <begin position="48"/>
        <end position="67"/>
    </location>
</feature>
<name>A0A1F5PXZ7_9BACT</name>
<accession>A0A1F5PXZ7</accession>
<feature type="compositionally biased region" description="Pro residues" evidence="1">
    <location>
        <begin position="111"/>
        <end position="121"/>
    </location>
</feature>
<comment type="caution">
    <text evidence="3">The sequence shown here is derived from an EMBL/GenBank/DDBJ whole genome shotgun (WGS) entry which is preliminary data.</text>
</comment>
<keyword evidence="2" id="KW-1133">Transmembrane helix</keyword>
<dbReference type="Proteomes" id="UP000177281">
    <property type="component" value="Unassembled WGS sequence"/>
</dbReference>
<evidence type="ECO:0000256" key="2">
    <source>
        <dbReference type="SAM" id="Phobius"/>
    </source>
</evidence>
<feature type="region of interest" description="Disordered" evidence="1">
    <location>
        <begin position="73"/>
        <end position="97"/>
    </location>
</feature>
<organism evidence="3 4">
    <name type="scientific">Candidatus Doudnabacteria bacterium RIFCSPLOWO2_01_FULL_44_21</name>
    <dbReference type="NCBI Taxonomy" id="1817841"/>
    <lineage>
        <taxon>Bacteria</taxon>
        <taxon>Candidatus Doudnaibacteriota</taxon>
    </lineage>
</organism>
<evidence type="ECO:0000256" key="1">
    <source>
        <dbReference type="SAM" id="MobiDB-lite"/>
    </source>
</evidence>